<organism evidence="1 2">
    <name type="scientific">Laspinema palackyanum D2a</name>
    <dbReference type="NCBI Taxonomy" id="2953684"/>
    <lineage>
        <taxon>Bacteria</taxon>
        <taxon>Bacillati</taxon>
        <taxon>Cyanobacteriota</taxon>
        <taxon>Cyanophyceae</taxon>
        <taxon>Oscillatoriophycideae</taxon>
        <taxon>Oscillatoriales</taxon>
        <taxon>Laspinemataceae</taxon>
        <taxon>Laspinema</taxon>
        <taxon>Laspinema palackyanum</taxon>
    </lineage>
</organism>
<sequence>MNSIDLAVTIPICNGETRFSHVLDPRRSPVGTEAFPWEIIGVNNS</sequence>
<dbReference type="EMBL" id="JAMXFF010000008">
    <property type="protein sequence ID" value="MCT7966104.1"/>
    <property type="molecule type" value="Genomic_DNA"/>
</dbReference>
<dbReference type="Proteomes" id="UP001525890">
    <property type="component" value="Unassembled WGS sequence"/>
</dbReference>
<keyword evidence="2" id="KW-1185">Reference proteome</keyword>
<comment type="caution">
    <text evidence="1">The sequence shown here is derived from an EMBL/GenBank/DDBJ whole genome shotgun (WGS) entry which is preliminary data.</text>
</comment>
<proteinExistence type="predicted"/>
<accession>A0ABT2MMY8</accession>
<evidence type="ECO:0000313" key="1">
    <source>
        <dbReference type="EMBL" id="MCT7966104.1"/>
    </source>
</evidence>
<dbReference type="RefSeq" id="WP_368005753.1">
    <property type="nucleotide sequence ID" value="NZ_JAMXFF010000008.1"/>
</dbReference>
<name>A0ABT2MMY8_9CYAN</name>
<protein>
    <submittedName>
        <fullName evidence="1">Uncharacterized protein</fullName>
    </submittedName>
</protein>
<evidence type="ECO:0000313" key="2">
    <source>
        <dbReference type="Proteomes" id="UP001525890"/>
    </source>
</evidence>
<gene>
    <name evidence="1" type="ORF">NG799_07130</name>
</gene>
<reference evidence="1 2" key="1">
    <citation type="journal article" date="2022" name="Front. Microbiol.">
        <title>High genomic differentiation and limited gene flow indicate recent cryptic speciation within the genus Laspinema (cyanobacteria).</title>
        <authorList>
            <person name="Stanojkovic A."/>
            <person name="Skoupy S."/>
            <person name="Skaloud P."/>
            <person name="Dvorak P."/>
        </authorList>
    </citation>
    <scope>NUCLEOTIDE SEQUENCE [LARGE SCALE GENOMIC DNA]</scope>
    <source>
        <strain evidence="1 2">D2a</strain>
    </source>
</reference>